<keyword evidence="4" id="KW-0804">Transcription</keyword>
<dbReference type="Pfam" id="PF00126">
    <property type="entry name" value="HTH_1"/>
    <property type="match status" value="1"/>
</dbReference>
<dbReference type="CDD" id="cd05466">
    <property type="entry name" value="PBP2_LTTR_substrate"/>
    <property type="match status" value="1"/>
</dbReference>
<dbReference type="SUPFAM" id="SSF46785">
    <property type="entry name" value="Winged helix' DNA-binding domain"/>
    <property type="match status" value="1"/>
</dbReference>
<dbReference type="OrthoDB" id="9778774at2"/>
<dbReference type="InterPro" id="IPR000847">
    <property type="entry name" value="LysR_HTH_N"/>
</dbReference>
<evidence type="ECO:0000256" key="3">
    <source>
        <dbReference type="ARBA" id="ARBA00023125"/>
    </source>
</evidence>
<dbReference type="PROSITE" id="PS50931">
    <property type="entry name" value="HTH_LYSR"/>
    <property type="match status" value="1"/>
</dbReference>
<dbReference type="RefSeq" id="WP_090667119.1">
    <property type="nucleotide sequence ID" value="NZ_FMTT01000004.1"/>
</dbReference>
<gene>
    <name evidence="6" type="ORF">SAMN04487970_100447</name>
</gene>
<dbReference type="Gene3D" id="3.40.190.290">
    <property type="match status" value="1"/>
</dbReference>
<protein>
    <submittedName>
        <fullName evidence="6">DNA-binding transcriptional regulator, LysR family</fullName>
    </submittedName>
</protein>
<keyword evidence="2" id="KW-0805">Transcription regulation</keyword>
<dbReference type="Gene3D" id="1.10.10.10">
    <property type="entry name" value="Winged helix-like DNA-binding domain superfamily/Winged helix DNA-binding domain"/>
    <property type="match status" value="1"/>
</dbReference>
<comment type="similarity">
    <text evidence="1">Belongs to the LysR transcriptional regulatory family.</text>
</comment>
<keyword evidence="3 6" id="KW-0238">DNA-binding</keyword>
<reference evidence="7" key="1">
    <citation type="submission" date="2016-10" db="EMBL/GenBank/DDBJ databases">
        <authorList>
            <person name="Varghese N."/>
            <person name="Submissions S."/>
        </authorList>
    </citation>
    <scope>NUCLEOTIDE SEQUENCE [LARGE SCALE GENOMIC DNA]</scope>
    <source>
        <strain evidence="7">CGMCC 1.8946</strain>
    </source>
</reference>
<dbReference type="GO" id="GO:0003677">
    <property type="term" value="F:DNA binding"/>
    <property type="evidence" value="ECO:0007669"/>
    <property type="project" value="UniProtKB-KW"/>
</dbReference>
<evidence type="ECO:0000256" key="4">
    <source>
        <dbReference type="ARBA" id="ARBA00023163"/>
    </source>
</evidence>
<evidence type="ECO:0000313" key="7">
    <source>
        <dbReference type="Proteomes" id="UP000198601"/>
    </source>
</evidence>
<feature type="domain" description="HTH lysR-type" evidence="5">
    <location>
        <begin position="2"/>
        <end position="59"/>
    </location>
</feature>
<dbReference type="InterPro" id="IPR036388">
    <property type="entry name" value="WH-like_DNA-bd_sf"/>
</dbReference>
<keyword evidence="7" id="KW-1185">Reference proteome</keyword>
<dbReference type="Proteomes" id="UP000198601">
    <property type="component" value="Unassembled WGS sequence"/>
</dbReference>
<evidence type="ECO:0000256" key="2">
    <source>
        <dbReference type="ARBA" id="ARBA00023015"/>
    </source>
</evidence>
<dbReference type="GO" id="GO:0003700">
    <property type="term" value="F:DNA-binding transcription factor activity"/>
    <property type="evidence" value="ECO:0007669"/>
    <property type="project" value="InterPro"/>
</dbReference>
<proteinExistence type="inferred from homology"/>
<dbReference type="PANTHER" id="PTHR30126">
    <property type="entry name" value="HTH-TYPE TRANSCRIPTIONAL REGULATOR"/>
    <property type="match status" value="1"/>
</dbReference>
<organism evidence="6 7">
    <name type="scientific">Paenibacillus tianmuensis</name>
    <dbReference type="NCBI Taxonomy" id="624147"/>
    <lineage>
        <taxon>Bacteria</taxon>
        <taxon>Bacillati</taxon>
        <taxon>Bacillota</taxon>
        <taxon>Bacilli</taxon>
        <taxon>Bacillales</taxon>
        <taxon>Paenibacillaceae</taxon>
        <taxon>Paenibacillus</taxon>
    </lineage>
</organism>
<dbReference type="EMBL" id="FMTT01000004">
    <property type="protein sequence ID" value="SCW35882.1"/>
    <property type="molecule type" value="Genomic_DNA"/>
</dbReference>
<dbReference type="STRING" id="624147.SAMN04487970_100447"/>
<dbReference type="Pfam" id="PF03466">
    <property type="entry name" value="LysR_substrate"/>
    <property type="match status" value="1"/>
</dbReference>
<name>A0A1G4PUB8_9BACL</name>
<evidence type="ECO:0000313" key="6">
    <source>
        <dbReference type="EMBL" id="SCW35882.1"/>
    </source>
</evidence>
<sequence>MVDFEWYRSFIAIYKHNSVSEAAKSRIMTQPAMSQHLASLEAEVGEPLFIRTSRKIIPTERGKQLYSQLAPLIESLEETTMGFKSASLPSLRTIRIGSAHEFYLEEVIPRLPKLSTCTINQFGTADQLLELLKEDKVDILITSKKVVTPGIEYVKLYDEQFVVIAPVRLEVLETDSLKRREQWLAAQNWISYGLELPIIRRFWREHFKKRPLIKPVHVIPNLHIILKAIEIGEGLSMMPTYLLEKSMSERTKVIYGDLSVKNEIFFAYKMKHKHLPEIHELMKLIHENEL</sequence>
<dbReference type="AlphaFoldDB" id="A0A1G4PUB8"/>
<dbReference type="InterPro" id="IPR005119">
    <property type="entry name" value="LysR_subst-bd"/>
</dbReference>
<dbReference type="PRINTS" id="PR00039">
    <property type="entry name" value="HTHLYSR"/>
</dbReference>
<evidence type="ECO:0000256" key="1">
    <source>
        <dbReference type="ARBA" id="ARBA00009437"/>
    </source>
</evidence>
<evidence type="ECO:0000259" key="5">
    <source>
        <dbReference type="PROSITE" id="PS50931"/>
    </source>
</evidence>
<dbReference type="SUPFAM" id="SSF53850">
    <property type="entry name" value="Periplasmic binding protein-like II"/>
    <property type="match status" value="1"/>
</dbReference>
<accession>A0A1G4PUB8</accession>
<dbReference type="InterPro" id="IPR036390">
    <property type="entry name" value="WH_DNA-bd_sf"/>
</dbReference>